<dbReference type="InterPro" id="IPR050576">
    <property type="entry name" value="Cilia_flagella_integrity"/>
</dbReference>
<name>A0A2K1JXZ9_PHYPA</name>
<dbReference type="PANTHER" id="PTHR45973">
    <property type="entry name" value="PROTEIN PHOSPHATASE 1 REGULATORY SUBUNIT SDS22-RELATED"/>
    <property type="match status" value="1"/>
</dbReference>
<dbReference type="EnsemblPlants" id="Pp3c10_6730V3.2">
    <property type="protein sequence ID" value="Pp3c10_6730V3.2"/>
    <property type="gene ID" value="Pp3c10_6730"/>
</dbReference>
<evidence type="ECO:0000256" key="4">
    <source>
        <dbReference type="ARBA" id="ARBA00023069"/>
    </source>
</evidence>
<keyword evidence="3" id="KW-0677">Repeat</keyword>
<evidence type="ECO:0008006" key="9">
    <source>
        <dbReference type="Google" id="ProtNLM"/>
    </source>
</evidence>
<dbReference type="SMART" id="SM00365">
    <property type="entry name" value="LRR_SD22"/>
    <property type="match status" value="3"/>
</dbReference>
<sequence length="294" mass="33562">MAAIMSKVWLQEQCKKYKQYHSPHLNDKLYLQNQGFSAIENLEEYTEVKIAYLECNCIESLTGLQHMTKLRTLVAHKNNIKKIEHLNDLKMLDSIDLSDNALAKLENLSCCPKLTSLNVANNHLKTNESIHHLKECNNIRVLDLSHNKLEDGEYVLEVLKTLPFLSCLYLSGNPCVRSISNYRRTLISMLPGLKHLDHSPVFWTEQIYANAWANGGDEAVELAREEVSKTIKEMERTQFEGMRMLQAQAVKERLVPIDATLLQFDENELIASSVTPNTTTNCEQPLGLENNVHI</sequence>
<dbReference type="InterPro" id="IPR032675">
    <property type="entry name" value="LRR_dom_sf"/>
</dbReference>
<evidence type="ECO:0000313" key="7">
    <source>
        <dbReference type="EnsemblPlants" id="Pp3c10_6730V3.1"/>
    </source>
</evidence>
<dbReference type="GeneID" id="112287511"/>
<dbReference type="Proteomes" id="UP000006727">
    <property type="component" value="Chromosome 10"/>
</dbReference>
<evidence type="ECO:0000256" key="3">
    <source>
        <dbReference type="ARBA" id="ARBA00022737"/>
    </source>
</evidence>
<keyword evidence="8" id="KW-1185">Reference proteome</keyword>
<dbReference type="STRING" id="3218.A0A2K1JXZ9"/>
<dbReference type="PANTHER" id="PTHR45973:SF9">
    <property type="entry name" value="LEUCINE-RICH REPEAT-CONTAINING PROTEIN 46"/>
    <property type="match status" value="1"/>
</dbReference>
<dbReference type="PROSITE" id="PS51450">
    <property type="entry name" value="LRR"/>
    <property type="match status" value="3"/>
</dbReference>
<keyword evidence="4" id="KW-0969">Cilium</keyword>
<accession>A0A2K1JXZ9</accession>
<dbReference type="PaxDb" id="3218-PP1S293_33V6.1"/>
<keyword evidence="2" id="KW-0433">Leucine-rich repeat</keyword>
<dbReference type="Pfam" id="PF14580">
    <property type="entry name" value="LRR_9"/>
    <property type="match status" value="1"/>
</dbReference>
<reference evidence="7" key="3">
    <citation type="submission" date="2020-12" db="UniProtKB">
        <authorList>
            <consortium name="EnsemblPlants"/>
        </authorList>
    </citation>
    <scope>IDENTIFICATION</scope>
</reference>
<dbReference type="RefSeq" id="XP_073392653.1">
    <property type="nucleotide sequence ID" value="XM_073536552.1"/>
</dbReference>
<reference evidence="6 8" key="2">
    <citation type="journal article" date="2018" name="Plant J.">
        <title>The Physcomitrella patens chromosome-scale assembly reveals moss genome structure and evolution.</title>
        <authorList>
            <person name="Lang D."/>
            <person name="Ullrich K.K."/>
            <person name="Murat F."/>
            <person name="Fuchs J."/>
            <person name="Jenkins J."/>
            <person name="Haas F.B."/>
            <person name="Piednoel M."/>
            <person name="Gundlach H."/>
            <person name="Van Bel M."/>
            <person name="Meyberg R."/>
            <person name="Vives C."/>
            <person name="Morata J."/>
            <person name="Symeonidi A."/>
            <person name="Hiss M."/>
            <person name="Muchero W."/>
            <person name="Kamisugi Y."/>
            <person name="Saleh O."/>
            <person name="Blanc G."/>
            <person name="Decker E.L."/>
            <person name="van Gessel N."/>
            <person name="Grimwood J."/>
            <person name="Hayes R.D."/>
            <person name="Graham S.W."/>
            <person name="Gunter L.E."/>
            <person name="McDaniel S.F."/>
            <person name="Hoernstein S.N.W."/>
            <person name="Larsson A."/>
            <person name="Li F.W."/>
            <person name="Perroud P.F."/>
            <person name="Phillips J."/>
            <person name="Ranjan P."/>
            <person name="Rokshar D.S."/>
            <person name="Rothfels C.J."/>
            <person name="Schneider L."/>
            <person name="Shu S."/>
            <person name="Stevenson D.W."/>
            <person name="Thummler F."/>
            <person name="Tillich M."/>
            <person name="Villarreal Aguilar J.C."/>
            <person name="Widiez T."/>
            <person name="Wong G.K."/>
            <person name="Wymore A."/>
            <person name="Zhang Y."/>
            <person name="Zimmer A.D."/>
            <person name="Quatrano R.S."/>
            <person name="Mayer K.F.X."/>
            <person name="Goodstein D."/>
            <person name="Casacuberta J.M."/>
            <person name="Vandepoele K."/>
            <person name="Reski R."/>
            <person name="Cuming A.C."/>
            <person name="Tuskan G.A."/>
            <person name="Maumus F."/>
            <person name="Salse J."/>
            <person name="Schmutz J."/>
            <person name="Rensing S.A."/>
        </authorList>
    </citation>
    <scope>NUCLEOTIDE SEQUENCE [LARGE SCALE GENOMIC DNA]</scope>
    <source>
        <strain evidence="7 8">cv. Gransden 2004</strain>
    </source>
</reference>
<keyword evidence="5" id="KW-0966">Cell projection</keyword>
<dbReference type="OrthoDB" id="1904536at2759"/>
<protein>
    <recommendedName>
        <fullName evidence="9">Dynein assembly factor 1, axonemal homolog</fullName>
    </recommendedName>
</protein>
<evidence type="ECO:0000256" key="2">
    <source>
        <dbReference type="ARBA" id="ARBA00022614"/>
    </source>
</evidence>
<evidence type="ECO:0000313" key="8">
    <source>
        <dbReference type="Proteomes" id="UP000006727"/>
    </source>
</evidence>
<reference evidence="6 8" key="1">
    <citation type="journal article" date="2008" name="Science">
        <title>The Physcomitrella genome reveals evolutionary insights into the conquest of land by plants.</title>
        <authorList>
            <person name="Rensing S."/>
            <person name="Lang D."/>
            <person name="Zimmer A."/>
            <person name="Terry A."/>
            <person name="Salamov A."/>
            <person name="Shapiro H."/>
            <person name="Nishiyama T."/>
            <person name="Perroud P.-F."/>
            <person name="Lindquist E."/>
            <person name="Kamisugi Y."/>
            <person name="Tanahashi T."/>
            <person name="Sakakibara K."/>
            <person name="Fujita T."/>
            <person name="Oishi K."/>
            <person name="Shin-I T."/>
            <person name="Kuroki Y."/>
            <person name="Toyoda A."/>
            <person name="Suzuki Y."/>
            <person name="Hashimoto A."/>
            <person name="Yamaguchi K."/>
            <person name="Sugano A."/>
            <person name="Kohara Y."/>
            <person name="Fujiyama A."/>
            <person name="Anterola A."/>
            <person name="Aoki S."/>
            <person name="Ashton N."/>
            <person name="Barbazuk W.B."/>
            <person name="Barker E."/>
            <person name="Bennetzen J."/>
            <person name="Bezanilla M."/>
            <person name="Blankenship R."/>
            <person name="Cho S.H."/>
            <person name="Dutcher S."/>
            <person name="Estelle M."/>
            <person name="Fawcett J.A."/>
            <person name="Gundlach H."/>
            <person name="Hanada K."/>
            <person name="Heyl A."/>
            <person name="Hicks K.A."/>
            <person name="Hugh J."/>
            <person name="Lohr M."/>
            <person name="Mayer K."/>
            <person name="Melkozernov A."/>
            <person name="Murata T."/>
            <person name="Nelson D."/>
            <person name="Pils B."/>
            <person name="Prigge M."/>
            <person name="Reiss B."/>
            <person name="Renner T."/>
            <person name="Rombauts S."/>
            <person name="Rushton P."/>
            <person name="Sanderfoot A."/>
            <person name="Schween G."/>
            <person name="Shiu S.-H."/>
            <person name="Stueber K."/>
            <person name="Theodoulou F.L."/>
            <person name="Tu H."/>
            <person name="Van de Peer Y."/>
            <person name="Verrier P.J."/>
            <person name="Waters E."/>
            <person name="Wood A."/>
            <person name="Yang L."/>
            <person name="Cove D."/>
            <person name="Cuming A."/>
            <person name="Hasebe M."/>
            <person name="Lucas S."/>
            <person name="Mishler D.B."/>
            <person name="Reski R."/>
            <person name="Grigoriev I."/>
            <person name="Quatrano R.S."/>
            <person name="Boore J.L."/>
        </authorList>
    </citation>
    <scope>NUCLEOTIDE SEQUENCE [LARGE SCALE GENOMIC DNA]</scope>
    <source>
        <strain evidence="7 8">cv. Gransden 2004</strain>
    </source>
</reference>
<organism evidence="6">
    <name type="scientific">Physcomitrium patens</name>
    <name type="common">Spreading-leaved earth moss</name>
    <name type="synonym">Physcomitrella patens</name>
    <dbReference type="NCBI Taxonomy" id="3218"/>
    <lineage>
        <taxon>Eukaryota</taxon>
        <taxon>Viridiplantae</taxon>
        <taxon>Streptophyta</taxon>
        <taxon>Embryophyta</taxon>
        <taxon>Bryophyta</taxon>
        <taxon>Bryophytina</taxon>
        <taxon>Bryopsida</taxon>
        <taxon>Funariidae</taxon>
        <taxon>Funariales</taxon>
        <taxon>Funariaceae</taxon>
        <taxon>Physcomitrium</taxon>
    </lineage>
</organism>
<comment type="subcellular location">
    <subcellularLocation>
        <location evidence="1">Cell projection</location>
        <location evidence="1">Cilium</location>
    </subcellularLocation>
</comment>
<evidence type="ECO:0000256" key="5">
    <source>
        <dbReference type="ARBA" id="ARBA00023273"/>
    </source>
</evidence>
<evidence type="ECO:0000313" key="6">
    <source>
        <dbReference type="EMBL" id="PNR46397.1"/>
    </source>
</evidence>
<dbReference type="SUPFAM" id="SSF52075">
    <property type="entry name" value="Outer arm dynein light chain 1"/>
    <property type="match status" value="1"/>
</dbReference>
<dbReference type="Gramene" id="Pp3c10_6730V3.2">
    <property type="protein sequence ID" value="Pp3c10_6730V3.2"/>
    <property type="gene ID" value="Pp3c10_6730"/>
</dbReference>
<proteinExistence type="predicted"/>
<dbReference type="AlphaFoldDB" id="A0A2K1JXZ9"/>
<dbReference type="EMBL" id="ABEU02000010">
    <property type="protein sequence ID" value="PNR46397.1"/>
    <property type="molecule type" value="Genomic_DNA"/>
</dbReference>
<dbReference type="Gramene" id="Pp3c10_6730V3.1">
    <property type="protein sequence ID" value="Pp3c10_6730V3.1"/>
    <property type="gene ID" value="Pp3c10_6730"/>
</dbReference>
<gene>
    <name evidence="7" type="primary">LOC112287511</name>
    <name evidence="6" type="ORF">PHYPA_013516</name>
</gene>
<dbReference type="EnsemblPlants" id="Pp3c10_6730V3.1">
    <property type="protein sequence ID" value="Pp3c10_6730V3.1"/>
    <property type="gene ID" value="Pp3c10_6730"/>
</dbReference>
<dbReference type="InterPro" id="IPR001611">
    <property type="entry name" value="Leu-rich_rpt"/>
</dbReference>
<evidence type="ECO:0000256" key="1">
    <source>
        <dbReference type="ARBA" id="ARBA00004138"/>
    </source>
</evidence>
<dbReference type="Gene3D" id="3.80.10.10">
    <property type="entry name" value="Ribonuclease Inhibitor"/>
    <property type="match status" value="2"/>
</dbReference>